<feature type="region of interest" description="Disordered" evidence="1">
    <location>
        <begin position="113"/>
        <end position="148"/>
    </location>
</feature>
<dbReference type="EnsemblPlants" id="AET4Gv20569200.3">
    <property type="protein sequence ID" value="AET4Gv20569200.3"/>
    <property type="gene ID" value="AET4Gv20569200"/>
</dbReference>
<evidence type="ECO:0000313" key="3">
    <source>
        <dbReference type="Proteomes" id="UP000015105"/>
    </source>
</evidence>
<reference evidence="2" key="3">
    <citation type="journal article" date="2017" name="Nature">
        <title>Genome sequence of the progenitor of the wheat D genome Aegilops tauschii.</title>
        <authorList>
            <person name="Luo M.C."/>
            <person name="Gu Y.Q."/>
            <person name="Puiu D."/>
            <person name="Wang H."/>
            <person name="Twardziok S.O."/>
            <person name="Deal K.R."/>
            <person name="Huo N."/>
            <person name="Zhu T."/>
            <person name="Wang L."/>
            <person name="Wang Y."/>
            <person name="McGuire P.E."/>
            <person name="Liu S."/>
            <person name="Long H."/>
            <person name="Ramasamy R.K."/>
            <person name="Rodriguez J.C."/>
            <person name="Van S.L."/>
            <person name="Yuan L."/>
            <person name="Wang Z."/>
            <person name="Xia Z."/>
            <person name="Xiao L."/>
            <person name="Anderson O.D."/>
            <person name="Ouyang S."/>
            <person name="Liang Y."/>
            <person name="Zimin A.V."/>
            <person name="Pertea G."/>
            <person name="Qi P."/>
            <person name="Bennetzen J.L."/>
            <person name="Dai X."/>
            <person name="Dawson M.W."/>
            <person name="Muller H.G."/>
            <person name="Kugler K."/>
            <person name="Rivarola-Duarte L."/>
            <person name="Spannagl M."/>
            <person name="Mayer K.F.X."/>
            <person name="Lu F.H."/>
            <person name="Bevan M.W."/>
            <person name="Leroy P."/>
            <person name="Li P."/>
            <person name="You F.M."/>
            <person name="Sun Q."/>
            <person name="Liu Z."/>
            <person name="Lyons E."/>
            <person name="Wicker T."/>
            <person name="Salzberg S.L."/>
            <person name="Devos K.M."/>
            <person name="Dvorak J."/>
        </authorList>
    </citation>
    <scope>NUCLEOTIDE SEQUENCE [LARGE SCALE GENOMIC DNA]</scope>
    <source>
        <strain evidence="2">cv. AL8/78</strain>
    </source>
</reference>
<proteinExistence type="predicted"/>
<dbReference type="Gramene" id="AET4Gv20569200.3">
    <property type="protein sequence ID" value="AET4Gv20569200.3"/>
    <property type="gene ID" value="AET4Gv20569200"/>
</dbReference>
<dbReference type="Proteomes" id="UP000015105">
    <property type="component" value="Chromosome 4D"/>
</dbReference>
<sequence>MDDAATAQRRRRCGHGPPCKVLLTSDQDMGGPLRATPRLPRSPRPRLPRAVTRTSPPPRSRCRDRPCRAPGRAPPRPAVLLASPGRARSRSPGRAPGRARPCLSAPELLATPGRACSPAHSSSRGRAGWSSSGARARTTTTTEDKRARPPPALVLRRGELVLLRRPCSALAGSSSSLPATCSMERRGGHDKKCVCPRWMHRIICLDRGADQRVQTVLHVRLLLLDPHRSTKQ</sequence>
<reference evidence="3" key="2">
    <citation type="journal article" date="2017" name="Nat. Plants">
        <title>The Aegilops tauschii genome reveals multiple impacts of transposons.</title>
        <authorList>
            <person name="Zhao G."/>
            <person name="Zou C."/>
            <person name="Li K."/>
            <person name="Wang K."/>
            <person name="Li T."/>
            <person name="Gao L."/>
            <person name="Zhang X."/>
            <person name="Wang H."/>
            <person name="Yang Z."/>
            <person name="Liu X."/>
            <person name="Jiang W."/>
            <person name="Mao L."/>
            <person name="Kong X."/>
            <person name="Jiao Y."/>
            <person name="Jia J."/>
        </authorList>
    </citation>
    <scope>NUCLEOTIDE SEQUENCE [LARGE SCALE GENOMIC DNA]</scope>
    <source>
        <strain evidence="3">cv. AL8/78</strain>
    </source>
</reference>
<organism evidence="2 3">
    <name type="scientific">Aegilops tauschii subsp. strangulata</name>
    <name type="common">Goatgrass</name>
    <dbReference type="NCBI Taxonomy" id="200361"/>
    <lineage>
        <taxon>Eukaryota</taxon>
        <taxon>Viridiplantae</taxon>
        <taxon>Streptophyta</taxon>
        <taxon>Embryophyta</taxon>
        <taxon>Tracheophyta</taxon>
        <taxon>Spermatophyta</taxon>
        <taxon>Magnoliopsida</taxon>
        <taxon>Liliopsida</taxon>
        <taxon>Poales</taxon>
        <taxon>Poaceae</taxon>
        <taxon>BOP clade</taxon>
        <taxon>Pooideae</taxon>
        <taxon>Triticodae</taxon>
        <taxon>Triticeae</taxon>
        <taxon>Triticinae</taxon>
        <taxon>Aegilops</taxon>
    </lineage>
</organism>
<feature type="compositionally biased region" description="Low complexity" evidence="1">
    <location>
        <begin position="121"/>
        <end position="141"/>
    </location>
</feature>
<evidence type="ECO:0000313" key="2">
    <source>
        <dbReference type="EnsemblPlants" id="AET4Gv20569200.3"/>
    </source>
</evidence>
<name>A0A453II80_AEGTS</name>
<accession>A0A453II80</accession>
<reference evidence="3" key="1">
    <citation type="journal article" date="2014" name="Science">
        <title>Ancient hybridizations among the ancestral genomes of bread wheat.</title>
        <authorList>
            <consortium name="International Wheat Genome Sequencing Consortium,"/>
            <person name="Marcussen T."/>
            <person name="Sandve S.R."/>
            <person name="Heier L."/>
            <person name="Spannagl M."/>
            <person name="Pfeifer M."/>
            <person name="Jakobsen K.S."/>
            <person name="Wulff B.B."/>
            <person name="Steuernagel B."/>
            <person name="Mayer K.F."/>
            <person name="Olsen O.A."/>
        </authorList>
    </citation>
    <scope>NUCLEOTIDE SEQUENCE [LARGE SCALE GENOMIC DNA]</scope>
    <source>
        <strain evidence="3">cv. AL8/78</strain>
    </source>
</reference>
<feature type="region of interest" description="Disordered" evidence="1">
    <location>
        <begin position="1"/>
        <end position="101"/>
    </location>
</feature>
<keyword evidence="3" id="KW-1185">Reference proteome</keyword>
<protein>
    <submittedName>
        <fullName evidence="2">Uncharacterized protein</fullName>
    </submittedName>
</protein>
<reference evidence="2" key="4">
    <citation type="submission" date="2019-03" db="UniProtKB">
        <authorList>
            <consortium name="EnsemblPlants"/>
        </authorList>
    </citation>
    <scope>IDENTIFICATION</scope>
</reference>
<feature type="compositionally biased region" description="Low complexity" evidence="1">
    <location>
        <begin position="82"/>
        <end position="101"/>
    </location>
</feature>
<dbReference type="AlphaFoldDB" id="A0A453II80"/>
<evidence type="ECO:0000256" key="1">
    <source>
        <dbReference type="SAM" id="MobiDB-lite"/>
    </source>
</evidence>
<reference evidence="2" key="5">
    <citation type="journal article" date="2021" name="G3 (Bethesda)">
        <title>Aegilops tauschii genome assembly Aet v5.0 features greater sequence contiguity and improved annotation.</title>
        <authorList>
            <person name="Wang L."/>
            <person name="Zhu T."/>
            <person name="Rodriguez J.C."/>
            <person name="Deal K.R."/>
            <person name="Dubcovsky J."/>
            <person name="McGuire P.E."/>
            <person name="Lux T."/>
            <person name="Spannagl M."/>
            <person name="Mayer K.F.X."/>
            <person name="Baldrich P."/>
            <person name="Meyers B.C."/>
            <person name="Huo N."/>
            <person name="Gu Y.Q."/>
            <person name="Zhou H."/>
            <person name="Devos K.M."/>
            <person name="Bennetzen J.L."/>
            <person name="Unver T."/>
            <person name="Budak H."/>
            <person name="Gulick P.J."/>
            <person name="Galiba G."/>
            <person name="Kalapos B."/>
            <person name="Nelson D.R."/>
            <person name="Li P."/>
            <person name="You F.M."/>
            <person name="Luo M.C."/>
            <person name="Dvorak J."/>
        </authorList>
    </citation>
    <scope>NUCLEOTIDE SEQUENCE [LARGE SCALE GENOMIC DNA]</scope>
    <source>
        <strain evidence="2">cv. AL8/78</strain>
    </source>
</reference>